<organism evidence="5 6">
    <name type="scientific">Herbaspirillum frisingense</name>
    <dbReference type="NCBI Taxonomy" id="92645"/>
    <lineage>
        <taxon>Bacteria</taxon>
        <taxon>Pseudomonadati</taxon>
        <taxon>Pseudomonadota</taxon>
        <taxon>Betaproteobacteria</taxon>
        <taxon>Burkholderiales</taxon>
        <taxon>Oxalobacteraceae</taxon>
        <taxon>Herbaspirillum</taxon>
    </lineage>
</organism>
<keyword evidence="5" id="KW-0808">Transferase</keyword>
<evidence type="ECO:0000259" key="4">
    <source>
        <dbReference type="Pfam" id="PF01755"/>
    </source>
</evidence>
<comment type="pathway">
    <text evidence="1">Bacterial outer membrane biogenesis; lipooligosaccharide biosynthesis.</text>
</comment>
<sequence>MLRQFGCPHIADQGEFQIHPKPASAAGIWSAFIYFYKRKMTSREIPIVVVSLVESKVRRQYIAKQFSKIERKFRFLDAERFKEYPPAYDAITRWKVHGNQMNLSEVGCYDSHYQIWEQLVQSSDEMWCVLEDDVELSDDFLSTLDAIARATFPFGIVRLCDIGGEDSWVVATLSNGSVVKDHRKQPFGTQGYVIHRDAARTLVTHARKIVYAVDDLLNRNWEHHIRTLSVTPAVLVHRHDILGTTIGRQKTKRTLFQKLKRELYMGRDSLNRRLYAWTRRRNDLRNP</sequence>
<dbReference type="RefSeq" id="WP_310011571.1">
    <property type="nucleotide sequence ID" value="NZ_JAVDSJ010000005.1"/>
</dbReference>
<evidence type="ECO:0000256" key="1">
    <source>
        <dbReference type="ARBA" id="ARBA00005068"/>
    </source>
</evidence>
<evidence type="ECO:0000256" key="3">
    <source>
        <dbReference type="ARBA" id="ARBA00022985"/>
    </source>
</evidence>
<proteinExistence type="predicted"/>
<keyword evidence="6" id="KW-1185">Reference proteome</keyword>
<keyword evidence="3" id="KW-0448">Lipopolysaccharide biosynthesis</keyword>
<evidence type="ECO:0000313" key="5">
    <source>
        <dbReference type="EMBL" id="MDR6585667.1"/>
    </source>
</evidence>
<comment type="pathway">
    <text evidence="2">Glycan metabolism; lacto-N-neotetraose biosynthesis.</text>
</comment>
<dbReference type="InterPro" id="IPR002654">
    <property type="entry name" value="Glyco_trans_25"/>
</dbReference>
<protein>
    <submittedName>
        <fullName evidence="5">Glycosyl transferase family 25</fullName>
    </submittedName>
</protein>
<dbReference type="EMBL" id="JAVDSJ010000005">
    <property type="protein sequence ID" value="MDR6585667.1"/>
    <property type="molecule type" value="Genomic_DNA"/>
</dbReference>
<dbReference type="Pfam" id="PF01755">
    <property type="entry name" value="Glyco_transf_25"/>
    <property type="match status" value="1"/>
</dbReference>
<comment type="caution">
    <text evidence="5">The sequence shown here is derived from an EMBL/GenBank/DDBJ whole genome shotgun (WGS) entry which is preliminary data.</text>
</comment>
<gene>
    <name evidence="5" type="ORF">J2W50_003885</name>
</gene>
<accession>A0ABU1PIL6</accession>
<evidence type="ECO:0000256" key="2">
    <source>
        <dbReference type="ARBA" id="ARBA00005222"/>
    </source>
</evidence>
<name>A0ABU1PIL6_9BURK</name>
<evidence type="ECO:0000313" key="6">
    <source>
        <dbReference type="Proteomes" id="UP001260715"/>
    </source>
</evidence>
<dbReference type="CDD" id="cd06532">
    <property type="entry name" value="Glyco_transf_25"/>
    <property type="match status" value="1"/>
</dbReference>
<dbReference type="Proteomes" id="UP001260715">
    <property type="component" value="Unassembled WGS sequence"/>
</dbReference>
<dbReference type="GO" id="GO:0016740">
    <property type="term" value="F:transferase activity"/>
    <property type="evidence" value="ECO:0007669"/>
    <property type="project" value="UniProtKB-KW"/>
</dbReference>
<feature type="domain" description="Glycosyl transferase family 25" evidence="4">
    <location>
        <begin position="46"/>
        <end position="216"/>
    </location>
</feature>
<reference evidence="5 6" key="1">
    <citation type="submission" date="2023-07" db="EMBL/GenBank/DDBJ databases">
        <title>Sorghum-associated microbial communities from plants grown in Nebraska, USA.</title>
        <authorList>
            <person name="Schachtman D."/>
        </authorList>
    </citation>
    <scope>NUCLEOTIDE SEQUENCE [LARGE SCALE GENOMIC DNA]</scope>
    <source>
        <strain evidence="5 6">596</strain>
    </source>
</reference>